<dbReference type="InterPro" id="IPR007219">
    <property type="entry name" value="XnlR_reg_dom"/>
</dbReference>
<feature type="region of interest" description="Disordered" evidence="5">
    <location>
        <begin position="760"/>
        <end position="779"/>
    </location>
</feature>
<dbReference type="GO" id="GO:0000981">
    <property type="term" value="F:DNA-binding transcription factor activity, RNA polymerase II-specific"/>
    <property type="evidence" value="ECO:0007669"/>
    <property type="project" value="InterPro"/>
</dbReference>
<organism evidence="8 9">
    <name type="scientific">Exidia glandulosa HHB12029</name>
    <dbReference type="NCBI Taxonomy" id="1314781"/>
    <lineage>
        <taxon>Eukaryota</taxon>
        <taxon>Fungi</taxon>
        <taxon>Dikarya</taxon>
        <taxon>Basidiomycota</taxon>
        <taxon>Agaricomycotina</taxon>
        <taxon>Agaricomycetes</taxon>
        <taxon>Auriculariales</taxon>
        <taxon>Exidiaceae</taxon>
        <taxon>Exidia</taxon>
    </lineage>
</organism>
<keyword evidence="2" id="KW-0479">Metal-binding</keyword>
<dbReference type="PROSITE" id="PS51379">
    <property type="entry name" value="4FE4S_FER_2"/>
    <property type="match status" value="1"/>
</dbReference>
<evidence type="ECO:0000256" key="2">
    <source>
        <dbReference type="ARBA" id="ARBA00022723"/>
    </source>
</evidence>
<dbReference type="PROSITE" id="PS50048">
    <property type="entry name" value="ZN2_CY6_FUNGAL_2"/>
    <property type="match status" value="1"/>
</dbReference>
<dbReference type="InterPro" id="IPR001138">
    <property type="entry name" value="Zn2Cys6_DnaBD"/>
</dbReference>
<dbReference type="Proteomes" id="UP000077266">
    <property type="component" value="Unassembled WGS sequence"/>
</dbReference>
<protein>
    <recommendedName>
        <fullName evidence="10">Zn(2)-C6 fungal-type domain-containing protein</fullName>
    </recommendedName>
</protein>
<keyword evidence="9" id="KW-1185">Reference proteome</keyword>
<gene>
    <name evidence="8" type="ORF">EXIGLDRAFT_229261</name>
</gene>
<dbReference type="CDD" id="cd12148">
    <property type="entry name" value="fungal_TF_MHR"/>
    <property type="match status" value="1"/>
</dbReference>
<evidence type="ECO:0000256" key="4">
    <source>
        <dbReference type="SAM" id="Coils"/>
    </source>
</evidence>
<evidence type="ECO:0000259" key="6">
    <source>
        <dbReference type="PROSITE" id="PS50048"/>
    </source>
</evidence>
<dbReference type="GO" id="GO:0008270">
    <property type="term" value="F:zinc ion binding"/>
    <property type="evidence" value="ECO:0007669"/>
    <property type="project" value="InterPro"/>
</dbReference>
<dbReference type="GO" id="GO:0006351">
    <property type="term" value="P:DNA-templated transcription"/>
    <property type="evidence" value="ECO:0007669"/>
    <property type="project" value="InterPro"/>
</dbReference>
<evidence type="ECO:0000256" key="5">
    <source>
        <dbReference type="SAM" id="MobiDB-lite"/>
    </source>
</evidence>
<sequence length="813" mass="89513">MVAEDTALSAPACIPPVAANELHKADEYKKRRGPVSCAECRRLKLKCDRKVPCSSCSKRGCAAICPNGTLTAGPGNRFVLADTERLHEKIEIMGERIMELEDALAVLQAQISDERHPLLSDEHMRVKALPSTQNVESAVNQAFIPAGDALGTLTLGDRARFFGSNAAADYLLSEEINHEAPASSSSLPFDLLLLADAFPTTSVRERKEDVYRRLADWLPPPSEAWSLVDMFYTNAAWIFNPIPKDEFVETIARRVYATPDSRASLACVKPHDVAVMCMVFAQACMTATNRAAYNVEALNYYQLARVALGLDSVIDHPTLQAVRAIQMMTTFLQMLDHPNGATTCYMLVGLAAQACQSLGLHRDDTKWDLSADERQKRRLVFWEVLSFDMWMSLAFGRPPCFTSAQVDAKLPDDTERFVGEDGTLQTSFRMWTHRFSKECMLQVMDQAFGVTPLAYGTVLRLDRLIREHPISDSLRLVNVGHLEAAQATALILQRNTIFALTQKLLLYLHRSFFAQALLEHPLDPLKSKYAQSVLASFRSAFYITASARTLYDSIPLSLRFWLFWSQCFSASIILGSIVIRSPGCGLAPAARVELDRVCELFERISPQSRRIARIMPKLRKLRAKAHEAYAAFTTTTRSDGVPRQVCDAEEEMELRFMWGRTRLVNAPTAHTDTGTSTTTTHAHSVDPFAALAPPALWTPLPPATSSQQTQQQAEPWSASFDMLELPSTSEPPPIPINAPLPLSPMSMLAAAVPPGWGTDGHAASAPLNTPSPASTAASMQGTLDATWQRLMDGIGFPFDDVQGSTSSCSGGNS</sequence>
<dbReference type="InterPro" id="IPR017896">
    <property type="entry name" value="4Fe4S_Fe-S-bd"/>
</dbReference>
<dbReference type="InParanoid" id="A0A165E867"/>
<keyword evidence="4" id="KW-0175">Coiled coil</keyword>
<feature type="coiled-coil region" evidence="4">
    <location>
        <begin position="83"/>
        <end position="110"/>
    </location>
</feature>
<keyword evidence="3" id="KW-0539">Nucleus</keyword>
<name>A0A165E867_EXIGL</name>
<dbReference type="Pfam" id="PF04082">
    <property type="entry name" value="Fungal_trans"/>
    <property type="match status" value="1"/>
</dbReference>
<dbReference type="SUPFAM" id="SSF57701">
    <property type="entry name" value="Zn2/Cys6 DNA-binding domain"/>
    <property type="match status" value="1"/>
</dbReference>
<feature type="domain" description="4Fe-4S ferredoxin-type" evidence="7">
    <location>
        <begin position="43"/>
        <end position="75"/>
    </location>
</feature>
<dbReference type="SMART" id="SM00066">
    <property type="entry name" value="GAL4"/>
    <property type="match status" value="1"/>
</dbReference>
<evidence type="ECO:0000256" key="3">
    <source>
        <dbReference type="ARBA" id="ARBA00023242"/>
    </source>
</evidence>
<dbReference type="Pfam" id="PF00172">
    <property type="entry name" value="Zn_clus"/>
    <property type="match status" value="1"/>
</dbReference>
<dbReference type="Gene3D" id="4.10.240.10">
    <property type="entry name" value="Zn(2)-C6 fungal-type DNA-binding domain"/>
    <property type="match status" value="1"/>
</dbReference>
<feature type="compositionally biased region" description="Polar residues" evidence="5">
    <location>
        <begin position="766"/>
        <end position="779"/>
    </location>
</feature>
<dbReference type="STRING" id="1314781.A0A165E867"/>
<dbReference type="InterPro" id="IPR050613">
    <property type="entry name" value="Sec_Metabolite_Reg"/>
</dbReference>
<dbReference type="CDD" id="cd00067">
    <property type="entry name" value="GAL4"/>
    <property type="match status" value="1"/>
</dbReference>
<evidence type="ECO:0008006" key="10">
    <source>
        <dbReference type="Google" id="ProtNLM"/>
    </source>
</evidence>
<dbReference type="PROSITE" id="PS00463">
    <property type="entry name" value="ZN2_CY6_FUNGAL_1"/>
    <property type="match status" value="1"/>
</dbReference>
<evidence type="ECO:0000259" key="7">
    <source>
        <dbReference type="PROSITE" id="PS51379"/>
    </source>
</evidence>
<dbReference type="EMBL" id="KV426161">
    <property type="protein sequence ID" value="KZV86284.1"/>
    <property type="molecule type" value="Genomic_DNA"/>
</dbReference>
<comment type="subcellular location">
    <subcellularLocation>
        <location evidence="1">Nucleus</location>
    </subcellularLocation>
</comment>
<dbReference type="AlphaFoldDB" id="A0A165E867"/>
<proteinExistence type="predicted"/>
<feature type="domain" description="Zn(2)-C6 fungal-type" evidence="6">
    <location>
        <begin position="36"/>
        <end position="65"/>
    </location>
</feature>
<dbReference type="PANTHER" id="PTHR31001:SF56">
    <property type="entry name" value="ZN(2)-C6 FUNGAL-TYPE DOMAIN-CONTAINING PROTEIN"/>
    <property type="match status" value="1"/>
</dbReference>
<dbReference type="OrthoDB" id="424974at2759"/>
<accession>A0A165E867</accession>
<evidence type="ECO:0000313" key="8">
    <source>
        <dbReference type="EMBL" id="KZV86284.1"/>
    </source>
</evidence>
<evidence type="ECO:0000256" key="1">
    <source>
        <dbReference type="ARBA" id="ARBA00004123"/>
    </source>
</evidence>
<reference evidence="8 9" key="1">
    <citation type="journal article" date="2016" name="Mol. Biol. Evol.">
        <title>Comparative Genomics of Early-Diverging Mushroom-Forming Fungi Provides Insights into the Origins of Lignocellulose Decay Capabilities.</title>
        <authorList>
            <person name="Nagy L.G."/>
            <person name="Riley R."/>
            <person name="Tritt A."/>
            <person name="Adam C."/>
            <person name="Daum C."/>
            <person name="Floudas D."/>
            <person name="Sun H."/>
            <person name="Yadav J.S."/>
            <person name="Pangilinan J."/>
            <person name="Larsson K.H."/>
            <person name="Matsuura K."/>
            <person name="Barry K."/>
            <person name="Labutti K."/>
            <person name="Kuo R."/>
            <person name="Ohm R.A."/>
            <person name="Bhattacharya S.S."/>
            <person name="Shirouzu T."/>
            <person name="Yoshinaga Y."/>
            <person name="Martin F.M."/>
            <person name="Grigoriev I.V."/>
            <person name="Hibbett D.S."/>
        </authorList>
    </citation>
    <scope>NUCLEOTIDE SEQUENCE [LARGE SCALE GENOMIC DNA]</scope>
    <source>
        <strain evidence="8 9">HHB12029</strain>
    </source>
</reference>
<dbReference type="InterPro" id="IPR036864">
    <property type="entry name" value="Zn2-C6_fun-type_DNA-bd_sf"/>
</dbReference>
<evidence type="ECO:0000313" key="9">
    <source>
        <dbReference type="Proteomes" id="UP000077266"/>
    </source>
</evidence>
<dbReference type="PANTHER" id="PTHR31001">
    <property type="entry name" value="UNCHARACTERIZED TRANSCRIPTIONAL REGULATORY PROTEIN"/>
    <property type="match status" value="1"/>
</dbReference>
<dbReference type="GO" id="GO:0003677">
    <property type="term" value="F:DNA binding"/>
    <property type="evidence" value="ECO:0007669"/>
    <property type="project" value="InterPro"/>
</dbReference>
<dbReference type="SMART" id="SM00906">
    <property type="entry name" value="Fungal_trans"/>
    <property type="match status" value="1"/>
</dbReference>
<dbReference type="GO" id="GO:0005634">
    <property type="term" value="C:nucleus"/>
    <property type="evidence" value="ECO:0007669"/>
    <property type="project" value="UniProtKB-SubCell"/>
</dbReference>